<dbReference type="AlphaFoldDB" id="A0A350H7Y0"/>
<evidence type="ECO:0000256" key="4">
    <source>
        <dbReference type="ARBA" id="ARBA00022691"/>
    </source>
</evidence>
<dbReference type="EC" id="2.1.1.72" evidence="1"/>
<keyword evidence="4" id="KW-0949">S-adenosyl-L-methionine</keyword>
<accession>A0A350H7Y0</accession>
<dbReference type="GO" id="GO:0009007">
    <property type="term" value="F:site-specific DNA-methyltransferase (adenine-specific) activity"/>
    <property type="evidence" value="ECO:0007669"/>
    <property type="project" value="UniProtKB-EC"/>
</dbReference>
<dbReference type="GO" id="GO:0009307">
    <property type="term" value="P:DNA restriction-modification system"/>
    <property type="evidence" value="ECO:0007669"/>
    <property type="project" value="UniProtKB-KW"/>
</dbReference>
<reference evidence="8 9" key="1">
    <citation type="journal article" date="2018" name="Nat. Biotechnol.">
        <title>A standardized bacterial taxonomy based on genome phylogeny substantially revises the tree of life.</title>
        <authorList>
            <person name="Parks D.H."/>
            <person name="Chuvochina M."/>
            <person name="Waite D.W."/>
            <person name="Rinke C."/>
            <person name="Skarshewski A."/>
            <person name="Chaumeil P.A."/>
            <person name="Hugenholtz P."/>
        </authorList>
    </citation>
    <scope>NUCLEOTIDE SEQUENCE [LARGE SCALE GENOMIC DNA]</scope>
    <source>
        <strain evidence="8">UBA9956</strain>
    </source>
</reference>
<organism evidence="8 9">
    <name type="scientific">candidate division WOR-3 bacterium</name>
    <dbReference type="NCBI Taxonomy" id="2052148"/>
    <lineage>
        <taxon>Bacteria</taxon>
        <taxon>Bacteria division WOR-3</taxon>
    </lineage>
</organism>
<keyword evidence="5" id="KW-0680">Restriction system</keyword>
<dbReference type="InterPro" id="IPR029063">
    <property type="entry name" value="SAM-dependent_MTases_sf"/>
</dbReference>
<gene>
    <name evidence="8" type="ORF">DCW38_00450</name>
</gene>
<sequence length="437" mass="51127">MKTNLTELRKISRRLWETLRSSDDCNNVFYILSLMLIQHLSLSNENKKIYFKTHKDFFQLMRPSENLDKEVNEILEHFTKVNSALQTLVKRADFTKIGRTQESRNRIIRQFVVMLTEIQKEIELREIPSSMRVLTSHLKHYYFWNNEASLSEIELDSRAEKLLFQFWSGRENQEIYNPHLLCGEIMDDMPDSFRIEKAESISIYGSNSTSSEFALFMMLDGFFCNKPAVEFHIRNQTFYDAPFLDSNKLLKKFDLITALPILFMNENPDIKKLRKLQNILTVKIGNTLDFKDFIFSFLLSSLKDDGVLNMIIPYSFLTAEKYDLRKYLVENDMILHVENLPMNVFTGKSVDAAFVSVYKNKSSEMKGKTAFRAGIGGKAKLVQNKKISDNNYNLSVNQYITDAPILTNEKLEEIFERLDKINSEIRSRIYDLRSSIK</sequence>
<proteinExistence type="predicted"/>
<evidence type="ECO:0000313" key="9">
    <source>
        <dbReference type="Proteomes" id="UP000264062"/>
    </source>
</evidence>
<dbReference type="InterPro" id="IPR051537">
    <property type="entry name" value="DNA_Adenine_Mtase"/>
</dbReference>
<evidence type="ECO:0000256" key="5">
    <source>
        <dbReference type="ARBA" id="ARBA00022747"/>
    </source>
</evidence>
<dbReference type="Gene3D" id="3.40.50.150">
    <property type="entry name" value="Vaccinia Virus protein VP39"/>
    <property type="match status" value="1"/>
</dbReference>
<dbReference type="GO" id="GO:0003677">
    <property type="term" value="F:DNA binding"/>
    <property type="evidence" value="ECO:0007669"/>
    <property type="project" value="InterPro"/>
</dbReference>
<dbReference type="PANTHER" id="PTHR42933:SF3">
    <property type="entry name" value="TYPE I RESTRICTION ENZYME MJAVIII METHYLASE SUBUNIT"/>
    <property type="match status" value="1"/>
</dbReference>
<comment type="caution">
    <text evidence="8">The sequence shown here is derived from an EMBL/GenBank/DDBJ whole genome shotgun (WGS) entry which is preliminary data.</text>
</comment>
<name>A0A350H7Y0_UNCW3</name>
<evidence type="ECO:0000256" key="6">
    <source>
        <dbReference type="ARBA" id="ARBA00047942"/>
    </source>
</evidence>
<evidence type="ECO:0000256" key="2">
    <source>
        <dbReference type="ARBA" id="ARBA00022603"/>
    </source>
</evidence>
<dbReference type="GO" id="GO:0008170">
    <property type="term" value="F:N-methyltransferase activity"/>
    <property type="evidence" value="ECO:0007669"/>
    <property type="project" value="InterPro"/>
</dbReference>
<dbReference type="EMBL" id="DMZY01000016">
    <property type="protein sequence ID" value="HAV91646.1"/>
    <property type="molecule type" value="Genomic_DNA"/>
</dbReference>
<evidence type="ECO:0000256" key="3">
    <source>
        <dbReference type="ARBA" id="ARBA00022679"/>
    </source>
</evidence>
<feature type="domain" description="DNA methylase adenine-specific" evidence="7">
    <location>
        <begin position="167"/>
        <end position="371"/>
    </location>
</feature>
<dbReference type="InterPro" id="IPR003356">
    <property type="entry name" value="DNA_methylase_A-5"/>
</dbReference>
<dbReference type="SUPFAM" id="SSF53335">
    <property type="entry name" value="S-adenosyl-L-methionine-dependent methyltransferases"/>
    <property type="match status" value="1"/>
</dbReference>
<keyword evidence="3" id="KW-0808">Transferase</keyword>
<dbReference type="PANTHER" id="PTHR42933">
    <property type="entry name" value="SLR6095 PROTEIN"/>
    <property type="match status" value="1"/>
</dbReference>
<dbReference type="GO" id="GO:0032259">
    <property type="term" value="P:methylation"/>
    <property type="evidence" value="ECO:0007669"/>
    <property type="project" value="UniProtKB-KW"/>
</dbReference>
<protein>
    <recommendedName>
        <fullName evidence="1">site-specific DNA-methyltransferase (adenine-specific)</fullName>
        <ecNumber evidence="1">2.1.1.72</ecNumber>
    </recommendedName>
</protein>
<evidence type="ECO:0000259" key="7">
    <source>
        <dbReference type="Pfam" id="PF02384"/>
    </source>
</evidence>
<dbReference type="Proteomes" id="UP000264062">
    <property type="component" value="Unassembled WGS sequence"/>
</dbReference>
<evidence type="ECO:0000256" key="1">
    <source>
        <dbReference type="ARBA" id="ARBA00011900"/>
    </source>
</evidence>
<keyword evidence="2" id="KW-0489">Methyltransferase</keyword>
<comment type="catalytic activity">
    <reaction evidence="6">
        <text>a 2'-deoxyadenosine in DNA + S-adenosyl-L-methionine = an N(6)-methyl-2'-deoxyadenosine in DNA + S-adenosyl-L-homocysteine + H(+)</text>
        <dbReference type="Rhea" id="RHEA:15197"/>
        <dbReference type="Rhea" id="RHEA-COMP:12418"/>
        <dbReference type="Rhea" id="RHEA-COMP:12419"/>
        <dbReference type="ChEBI" id="CHEBI:15378"/>
        <dbReference type="ChEBI" id="CHEBI:57856"/>
        <dbReference type="ChEBI" id="CHEBI:59789"/>
        <dbReference type="ChEBI" id="CHEBI:90615"/>
        <dbReference type="ChEBI" id="CHEBI:90616"/>
        <dbReference type="EC" id="2.1.1.72"/>
    </reaction>
</comment>
<evidence type="ECO:0000313" key="8">
    <source>
        <dbReference type="EMBL" id="HAV91646.1"/>
    </source>
</evidence>
<dbReference type="Pfam" id="PF02384">
    <property type="entry name" value="N6_Mtase"/>
    <property type="match status" value="1"/>
</dbReference>